<evidence type="ECO:0000259" key="5">
    <source>
        <dbReference type="PROSITE" id="PS50931"/>
    </source>
</evidence>
<accession>A0A1C6YZR8</accession>
<protein>
    <submittedName>
        <fullName evidence="6">DNA-binding transcriptional regulator, LysR family</fullName>
    </submittedName>
</protein>
<evidence type="ECO:0000256" key="2">
    <source>
        <dbReference type="ARBA" id="ARBA00023015"/>
    </source>
</evidence>
<dbReference type="FunFam" id="1.10.10.10:FF:000001">
    <property type="entry name" value="LysR family transcriptional regulator"/>
    <property type="match status" value="1"/>
</dbReference>
<dbReference type="Proteomes" id="UP000094844">
    <property type="component" value="Unassembled WGS sequence"/>
</dbReference>
<dbReference type="GO" id="GO:0003677">
    <property type="term" value="F:DNA binding"/>
    <property type="evidence" value="ECO:0007669"/>
    <property type="project" value="UniProtKB-KW"/>
</dbReference>
<dbReference type="InterPro" id="IPR036390">
    <property type="entry name" value="WH_DNA-bd_sf"/>
</dbReference>
<dbReference type="OrthoDB" id="8850588at2"/>
<dbReference type="RefSeq" id="WP_072308419.1">
    <property type="nucleotide sequence ID" value="NZ_FMIQ01000031.1"/>
</dbReference>
<evidence type="ECO:0000256" key="4">
    <source>
        <dbReference type="ARBA" id="ARBA00023163"/>
    </source>
</evidence>
<reference evidence="6 7" key="1">
    <citation type="submission" date="2016-09" db="EMBL/GenBank/DDBJ databases">
        <authorList>
            <person name="Capua I."/>
            <person name="De Benedictis P."/>
            <person name="Joannis T."/>
            <person name="Lombin L.H."/>
            <person name="Cattoli G."/>
        </authorList>
    </citation>
    <scope>NUCLEOTIDE SEQUENCE [LARGE SCALE GENOMIC DNA]</scope>
    <source>
        <strain evidence="6 7">GB001</strain>
    </source>
</reference>
<dbReference type="Pfam" id="PF03466">
    <property type="entry name" value="LysR_substrate"/>
    <property type="match status" value="1"/>
</dbReference>
<proteinExistence type="inferred from homology"/>
<dbReference type="Pfam" id="PF00126">
    <property type="entry name" value="HTH_1"/>
    <property type="match status" value="1"/>
</dbReference>
<evidence type="ECO:0000256" key="1">
    <source>
        <dbReference type="ARBA" id="ARBA00009437"/>
    </source>
</evidence>
<dbReference type="SUPFAM" id="SSF46785">
    <property type="entry name" value="Winged helix' DNA-binding domain"/>
    <property type="match status" value="1"/>
</dbReference>
<name>A0A1C6YZR8_HAFAL</name>
<keyword evidence="2" id="KW-0805">Transcription regulation</keyword>
<dbReference type="PANTHER" id="PTHR30346:SF0">
    <property type="entry name" value="HCA OPERON TRANSCRIPTIONAL ACTIVATOR HCAR"/>
    <property type="match status" value="1"/>
</dbReference>
<evidence type="ECO:0000256" key="3">
    <source>
        <dbReference type="ARBA" id="ARBA00023125"/>
    </source>
</evidence>
<dbReference type="PROSITE" id="PS50931">
    <property type="entry name" value="HTH_LYSR"/>
    <property type="match status" value="1"/>
</dbReference>
<dbReference type="Gene3D" id="1.10.10.10">
    <property type="entry name" value="Winged helix-like DNA-binding domain superfamily/Winged helix DNA-binding domain"/>
    <property type="match status" value="1"/>
</dbReference>
<dbReference type="STRING" id="569.A6V27_01165"/>
<dbReference type="InterPro" id="IPR005119">
    <property type="entry name" value="LysR_subst-bd"/>
</dbReference>
<dbReference type="InterPro" id="IPR036388">
    <property type="entry name" value="WH-like_DNA-bd_sf"/>
</dbReference>
<dbReference type="SUPFAM" id="SSF53850">
    <property type="entry name" value="Periplasmic binding protein-like II"/>
    <property type="match status" value="1"/>
</dbReference>
<dbReference type="PRINTS" id="PR00039">
    <property type="entry name" value="HTHLYSR"/>
</dbReference>
<comment type="similarity">
    <text evidence="1">Belongs to the LysR transcriptional regulatory family.</text>
</comment>
<gene>
    <name evidence="6" type="ORF">BN1044_01835</name>
</gene>
<feature type="domain" description="HTH lysR-type" evidence="5">
    <location>
        <begin position="19"/>
        <end position="76"/>
    </location>
</feature>
<dbReference type="PANTHER" id="PTHR30346">
    <property type="entry name" value="TRANSCRIPTIONAL DUAL REGULATOR HCAR-RELATED"/>
    <property type="match status" value="1"/>
</dbReference>
<dbReference type="AlphaFoldDB" id="A0A1C6YZR8"/>
<dbReference type="NCBIfam" id="NF007439">
    <property type="entry name" value="PRK09986.1"/>
    <property type="match status" value="1"/>
</dbReference>
<dbReference type="InterPro" id="IPR000847">
    <property type="entry name" value="LysR_HTH_N"/>
</dbReference>
<evidence type="ECO:0000313" key="6">
    <source>
        <dbReference type="EMBL" id="SCM52352.1"/>
    </source>
</evidence>
<keyword evidence="4" id="KW-0804">Transcription</keyword>
<keyword evidence="3 6" id="KW-0238">DNA-binding</keyword>
<dbReference type="GO" id="GO:0003700">
    <property type="term" value="F:DNA-binding transcription factor activity"/>
    <property type="evidence" value="ECO:0007669"/>
    <property type="project" value="InterPro"/>
</dbReference>
<dbReference type="Gene3D" id="3.40.190.10">
    <property type="entry name" value="Periplasmic binding protein-like II"/>
    <property type="match status" value="2"/>
</dbReference>
<evidence type="ECO:0000313" key="7">
    <source>
        <dbReference type="Proteomes" id="UP000094844"/>
    </source>
</evidence>
<dbReference type="EMBL" id="FMIQ01000031">
    <property type="protein sequence ID" value="SCM52352.1"/>
    <property type="molecule type" value="Genomic_DNA"/>
</dbReference>
<organism evidence="6 7">
    <name type="scientific">Hafnia alvei</name>
    <dbReference type="NCBI Taxonomy" id="569"/>
    <lineage>
        <taxon>Bacteria</taxon>
        <taxon>Pseudomonadati</taxon>
        <taxon>Pseudomonadota</taxon>
        <taxon>Gammaproteobacteria</taxon>
        <taxon>Enterobacterales</taxon>
        <taxon>Hafniaceae</taxon>
        <taxon>Hafnia</taxon>
    </lineage>
</organism>
<sequence>MPTTPIAQLTTHVHSNGRISLRMLRYFQVLADELHFGRAAALLNISQPPLSTQIKELEDILEVKLLERNSRKVALTHAGGVLKTEVDRILNATETSLNYVRQIGRNENQHLNIGIIGTALWGALLPALKSFRADYPHATWTLHELPQQRQIEQIMQHTIDIGINRNVAVESTPNICYQHIARESVMVALLDHDPLCQFSSLDLMQLAERPFISLSFSHSDFAQQLYDYCVQTGFYPLIAQQAMEPQTVLALVSAGLGIALLPETCSLIHWPGVTFVPLKQPIPADLYALYHRELQSPIAHAFLQALGHIAA</sequence>
<dbReference type="GO" id="GO:0032993">
    <property type="term" value="C:protein-DNA complex"/>
    <property type="evidence" value="ECO:0007669"/>
    <property type="project" value="TreeGrafter"/>
</dbReference>